<feature type="transmembrane region" description="Helical" evidence="1">
    <location>
        <begin position="163"/>
        <end position="181"/>
    </location>
</feature>
<evidence type="ECO:0000313" key="4">
    <source>
        <dbReference type="EMBL" id="RSJ95382.1"/>
    </source>
</evidence>
<dbReference type="PATRIC" id="fig|28037.93.peg.79"/>
<keyword evidence="1" id="KW-0472">Membrane</keyword>
<dbReference type="EMBL" id="RJNW01000005">
    <property type="protein sequence ID" value="RSI85912.1"/>
    <property type="molecule type" value="Genomic_DNA"/>
</dbReference>
<evidence type="ECO:0000313" key="3">
    <source>
        <dbReference type="EMBL" id="RSI85912.1"/>
    </source>
</evidence>
<dbReference type="RefSeq" id="WP_042749775.1">
    <property type="nucleotide sequence ID" value="NZ_JPFY01000008.1"/>
</dbReference>
<feature type="transmembrane region" description="Helical" evidence="1">
    <location>
        <begin position="255"/>
        <end position="280"/>
    </location>
</feature>
<dbReference type="Proteomes" id="UP000277773">
    <property type="component" value="Unassembled WGS sequence"/>
</dbReference>
<dbReference type="EMBL" id="RJPY01000011">
    <property type="protein sequence ID" value="RSJ95382.1"/>
    <property type="molecule type" value="Genomic_DNA"/>
</dbReference>
<reference evidence="6 7" key="2">
    <citation type="submission" date="2018-11" db="EMBL/GenBank/DDBJ databases">
        <title>Species Designations Belie Phenotypic and Genotypic Heterogeneity in Oral Streptococci.</title>
        <authorList>
            <person name="Velsko I."/>
        </authorList>
    </citation>
    <scope>NUCLEOTIDE SEQUENCE [LARGE SCALE GENOMIC DNA]</scope>
    <source>
        <strain evidence="4 6">BCC08</strain>
        <strain evidence="3 7">KLC01</strain>
    </source>
</reference>
<proteinExistence type="predicted"/>
<protein>
    <submittedName>
        <fullName evidence="2">Putative membrane protein</fullName>
    </submittedName>
</protein>
<gene>
    <name evidence="4" type="ORF">D8786_07735</name>
    <name evidence="3" type="ORF">D8849_08235</name>
    <name evidence="2" type="ORF">SK578_0057</name>
</gene>
<dbReference type="Proteomes" id="UP000028089">
    <property type="component" value="Unassembled WGS sequence"/>
</dbReference>
<keyword evidence="1" id="KW-0812">Transmembrane</keyword>
<dbReference type="EMBL" id="JPFY01000008">
    <property type="protein sequence ID" value="KEQ48677.1"/>
    <property type="molecule type" value="Genomic_DNA"/>
</dbReference>
<feature type="transmembrane region" description="Helical" evidence="1">
    <location>
        <begin position="105"/>
        <end position="124"/>
    </location>
</feature>
<name>A0A081R0F4_STRMT</name>
<comment type="caution">
    <text evidence="2">The sequence shown here is derived from an EMBL/GenBank/DDBJ whole genome shotgun (WGS) entry which is preliminary data.</text>
</comment>
<evidence type="ECO:0000256" key="1">
    <source>
        <dbReference type="SAM" id="Phobius"/>
    </source>
</evidence>
<keyword evidence="1" id="KW-1133">Transmembrane helix</keyword>
<reference evidence="2 5" key="1">
    <citation type="submission" date="2014-05" db="EMBL/GenBank/DDBJ databases">
        <authorList>
            <person name="Daugherty S.C."/>
            <person name="Tallon L.J."/>
            <person name="Sadzewicz L."/>
            <person name="Kilian M."/>
            <person name="Tettelin H."/>
        </authorList>
    </citation>
    <scope>NUCLEOTIDE SEQUENCE [LARGE SCALE GENOMIC DNA]</scope>
    <source>
        <strain evidence="2 5">SK578</strain>
    </source>
</reference>
<feature type="transmembrane region" description="Helical" evidence="1">
    <location>
        <begin position="201"/>
        <end position="224"/>
    </location>
</feature>
<accession>A0A081R0F4</accession>
<sequence length="285" mass="32916">MNVDNVLAWLSNVIRTTPDGIIQSLIVSIVMLVLRKTLPKLPRIGSRFSGWINKLSHFFNNNSLEISENTKIIPTPAYIPGEDFQLKRKKTKPTQYNKNMSDSDFWGMIILYLVLISGIVYMFIKYINEISLVLKWYGSIPLLTSIIILFLIAISWRIQKSTLIYLFYSIPISILTIYYGINLLTISEGMSATVTDSRFISSIYIIFGLLIAVAQQFIAYFMIFRNLLIHFARKRKVPEFIKRTIYNTSFLESQVLLIIMIIVFSVLSYLMTSGILISWIQNYSK</sequence>
<evidence type="ECO:0000313" key="7">
    <source>
        <dbReference type="Proteomes" id="UP000278063"/>
    </source>
</evidence>
<dbReference type="AlphaFoldDB" id="A0A081R0F4"/>
<feature type="transmembrane region" description="Helical" evidence="1">
    <location>
        <begin position="136"/>
        <end position="156"/>
    </location>
</feature>
<dbReference type="Proteomes" id="UP000278063">
    <property type="component" value="Unassembled WGS sequence"/>
</dbReference>
<evidence type="ECO:0000313" key="6">
    <source>
        <dbReference type="Proteomes" id="UP000277773"/>
    </source>
</evidence>
<organism evidence="2 5">
    <name type="scientific">Streptococcus mitis</name>
    <dbReference type="NCBI Taxonomy" id="28037"/>
    <lineage>
        <taxon>Bacteria</taxon>
        <taxon>Bacillati</taxon>
        <taxon>Bacillota</taxon>
        <taxon>Bacilli</taxon>
        <taxon>Lactobacillales</taxon>
        <taxon>Streptococcaceae</taxon>
        <taxon>Streptococcus</taxon>
        <taxon>Streptococcus mitis group</taxon>
    </lineage>
</organism>
<evidence type="ECO:0000313" key="2">
    <source>
        <dbReference type="EMBL" id="KEQ48677.1"/>
    </source>
</evidence>
<evidence type="ECO:0000313" key="5">
    <source>
        <dbReference type="Proteomes" id="UP000028089"/>
    </source>
</evidence>